<keyword evidence="4" id="KW-0597">Phosphoprotein</keyword>
<name>Q1MYF0_9GAMM</name>
<dbReference type="Gene3D" id="6.10.250.690">
    <property type="match status" value="1"/>
</dbReference>
<dbReference type="RefSeq" id="WP_007019296.1">
    <property type="nucleotide sequence ID" value="NZ_CH724123.1"/>
</dbReference>
<dbReference type="OrthoDB" id="9802426at2"/>
<protein>
    <recommendedName>
        <fullName evidence="10">Response regulator consisting of a CheY-like receiver domain and a winged-helix DNA-binding domain</fullName>
    </recommendedName>
</protein>
<keyword evidence="3" id="KW-0804">Transcription</keyword>
<dbReference type="SMART" id="SM00448">
    <property type="entry name" value="REC"/>
    <property type="match status" value="1"/>
</dbReference>
<dbReference type="SMART" id="SM00862">
    <property type="entry name" value="Trans_reg_C"/>
    <property type="match status" value="1"/>
</dbReference>
<dbReference type="Gene3D" id="1.10.10.10">
    <property type="entry name" value="Winged helix-like DNA-binding domain superfamily/Winged helix DNA-binding domain"/>
    <property type="match status" value="1"/>
</dbReference>
<gene>
    <name evidence="8" type="ORF">RED65_02198</name>
</gene>
<dbReference type="GO" id="GO:0006355">
    <property type="term" value="P:regulation of DNA-templated transcription"/>
    <property type="evidence" value="ECO:0007669"/>
    <property type="project" value="InterPro"/>
</dbReference>
<dbReference type="PANTHER" id="PTHR48111">
    <property type="entry name" value="REGULATOR OF RPOS"/>
    <property type="match status" value="1"/>
</dbReference>
<dbReference type="InterPro" id="IPR001789">
    <property type="entry name" value="Sig_transdc_resp-reg_receiver"/>
</dbReference>
<organism evidence="8 9">
    <name type="scientific">Bermanella marisrubri</name>
    <dbReference type="NCBI Taxonomy" id="207949"/>
    <lineage>
        <taxon>Bacteria</taxon>
        <taxon>Pseudomonadati</taxon>
        <taxon>Pseudomonadota</taxon>
        <taxon>Gammaproteobacteria</taxon>
        <taxon>Oceanospirillales</taxon>
        <taxon>Oceanospirillaceae</taxon>
        <taxon>Bermanella</taxon>
    </lineage>
</organism>
<evidence type="ECO:0000256" key="2">
    <source>
        <dbReference type="ARBA" id="ARBA00023125"/>
    </source>
</evidence>
<dbReference type="EMBL" id="AAQH01000026">
    <property type="protein sequence ID" value="EAT10995.1"/>
    <property type="molecule type" value="Genomic_DNA"/>
</dbReference>
<dbReference type="AlphaFoldDB" id="Q1MYF0"/>
<dbReference type="CDD" id="cd00383">
    <property type="entry name" value="trans_reg_C"/>
    <property type="match status" value="1"/>
</dbReference>
<keyword evidence="1" id="KW-0805">Transcription regulation</keyword>
<evidence type="ECO:0000259" key="7">
    <source>
        <dbReference type="PROSITE" id="PS51755"/>
    </source>
</evidence>
<dbReference type="PROSITE" id="PS51755">
    <property type="entry name" value="OMPR_PHOB"/>
    <property type="match status" value="1"/>
</dbReference>
<feature type="domain" description="OmpR/PhoB-type" evidence="7">
    <location>
        <begin position="123"/>
        <end position="217"/>
    </location>
</feature>
<evidence type="ECO:0000313" key="9">
    <source>
        <dbReference type="Proteomes" id="UP000004263"/>
    </source>
</evidence>
<dbReference type="HOGENOM" id="CLU_000445_30_1_6"/>
<keyword evidence="2 5" id="KW-0238">DNA-binding</keyword>
<dbReference type="GO" id="GO:0005829">
    <property type="term" value="C:cytosol"/>
    <property type="evidence" value="ECO:0007669"/>
    <property type="project" value="TreeGrafter"/>
</dbReference>
<dbReference type="Pfam" id="PF00486">
    <property type="entry name" value="Trans_reg_C"/>
    <property type="match status" value="1"/>
</dbReference>
<feature type="modified residue" description="4-aspartylphosphate" evidence="4">
    <location>
        <position position="51"/>
    </location>
</feature>
<evidence type="ECO:0000256" key="5">
    <source>
        <dbReference type="PROSITE-ProRule" id="PRU01091"/>
    </source>
</evidence>
<evidence type="ECO:0000256" key="4">
    <source>
        <dbReference type="PROSITE-ProRule" id="PRU00169"/>
    </source>
</evidence>
<comment type="caution">
    <text evidence="8">The sequence shown here is derived from an EMBL/GenBank/DDBJ whole genome shotgun (WGS) entry which is preliminary data.</text>
</comment>
<dbReference type="GO" id="GO:0000976">
    <property type="term" value="F:transcription cis-regulatory region binding"/>
    <property type="evidence" value="ECO:0007669"/>
    <property type="project" value="TreeGrafter"/>
</dbReference>
<evidence type="ECO:0000256" key="1">
    <source>
        <dbReference type="ARBA" id="ARBA00023015"/>
    </source>
</evidence>
<feature type="domain" description="Response regulatory" evidence="6">
    <location>
        <begin position="2"/>
        <end position="115"/>
    </location>
</feature>
<dbReference type="CDD" id="cd17624">
    <property type="entry name" value="REC_OmpR_PmrA-like"/>
    <property type="match status" value="1"/>
</dbReference>
<dbReference type="InterPro" id="IPR036388">
    <property type="entry name" value="WH-like_DNA-bd_sf"/>
</dbReference>
<dbReference type="GO" id="GO:0000156">
    <property type="term" value="F:phosphorelay response regulator activity"/>
    <property type="evidence" value="ECO:0007669"/>
    <property type="project" value="TreeGrafter"/>
</dbReference>
<proteinExistence type="predicted"/>
<reference evidence="8 9" key="1">
    <citation type="submission" date="2006-03" db="EMBL/GenBank/DDBJ databases">
        <authorList>
            <person name="Pinhassi J."/>
            <person name="Pedros-Alio C."/>
            <person name="Ferriera S."/>
            <person name="Johnson J."/>
            <person name="Kravitz S."/>
            <person name="Halpern A."/>
            <person name="Remington K."/>
            <person name="Beeson K."/>
            <person name="Tran B."/>
            <person name="Rogers Y.-H."/>
            <person name="Friedman R."/>
            <person name="Venter J.C."/>
        </authorList>
    </citation>
    <scope>NUCLEOTIDE SEQUENCE [LARGE SCALE GENOMIC DNA]</scope>
    <source>
        <strain evidence="8 9">RED65</strain>
    </source>
</reference>
<dbReference type="Pfam" id="PF00072">
    <property type="entry name" value="Response_reg"/>
    <property type="match status" value="1"/>
</dbReference>
<dbReference type="Proteomes" id="UP000004263">
    <property type="component" value="Unassembled WGS sequence"/>
</dbReference>
<dbReference type="InterPro" id="IPR001867">
    <property type="entry name" value="OmpR/PhoB-type_DNA-bd"/>
</dbReference>
<dbReference type="PROSITE" id="PS50110">
    <property type="entry name" value="RESPONSE_REGULATORY"/>
    <property type="match status" value="1"/>
</dbReference>
<keyword evidence="9" id="KW-1185">Reference proteome</keyword>
<dbReference type="PANTHER" id="PTHR48111:SF67">
    <property type="entry name" value="TRANSCRIPTIONAL REGULATORY PROTEIN TCTD"/>
    <property type="match status" value="1"/>
</dbReference>
<dbReference type="STRING" id="207949.RED65_02198"/>
<dbReference type="Gene3D" id="3.40.50.2300">
    <property type="match status" value="1"/>
</dbReference>
<accession>Q1MYF0</accession>
<evidence type="ECO:0000313" key="8">
    <source>
        <dbReference type="EMBL" id="EAT10995.1"/>
    </source>
</evidence>
<dbReference type="InterPro" id="IPR039420">
    <property type="entry name" value="WalR-like"/>
</dbReference>
<evidence type="ECO:0008006" key="10">
    <source>
        <dbReference type="Google" id="ProtNLM"/>
    </source>
</evidence>
<sequence>MRILLLEDDQALADGLKQSLKNHNYACDQFDTIKAGMSAFEQESYDLVLLDLGLSDGDGLNFLQHVRKKSATPVMILTARDQIEDKIKGLDLGADDYMPKPFDVNELLARMRALLRRSVGESSNNITVQGLNINLQARTLSFENRDISLSRREFNLLEALATHQDKVMTRSQLEHSLYSWDDEIESNALEVHIHNLRKKLPVAIIKTVRGVGYMIKKSEEQ</sequence>
<feature type="DNA-binding region" description="OmpR/PhoB-type" evidence="5">
    <location>
        <begin position="123"/>
        <end position="217"/>
    </location>
</feature>
<evidence type="ECO:0000259" key="6">
    <source>
        <dbReference type="PROSITE" id="PS50110"/>
    </source>
</evidence>
<dbReference type="GO" id="GO:0032993">
    <property type="term" value="C:protein-DNA complex"/>
    <property type="evidence" value="ECO:0007669"/>
    <property type="project" value="TreeGrafter"/>
</dbReference>
<evidence type="ECO:0000256" key="3">
    <source>
        <dbReference type="ARBA" id="ARBA00023163"/>
    </source>
</evidence>
<dbReference type="SUPFAM" id="SSF52172">
    <property type="entry name" value="CheY-like"/>
    <property type="match status" value="1"/>
</dbReference>
<dbReference type="InterPro" id="IPR011006">
    <property type="entry name" value="CheY-like_superfamily"/>
</dbReference>